<dbReference type="AlphaFoldDB" id="A0A644Z6B1"/>
<gene>
    <name evidence="1" type="ORF">SDC9_82956</name>
</gene>
<dbReference type="EMBL" id="VSSQ01007584">
    <property type="protein sequence ID" value="MPM36360.1"/>
    <property type="molecule type" value="Genomic_DNA"/>
</dbReference>
<proteinExistence type="predicted"/>
<name>A0A644Z6B1_9ZZZZ</name>
<protein>
    <submittedName>
        <fullName evidence="1">Uncharacterized protein</fullName>
    </submittedName>
</protein>
<evidence type="ECO:0000313" key="1">
    <source>
        <dbReference type="EMBL" id="MPM36360.1"/>
    </source>
</evidence>
<organism evidence="1">
    <name type="scientific">bioreactor metagenome</name>
    <dbReference type="NCBI Taxonomy" id="1076179"/>
    <lineage>
        <taxon>unclassified sequences</taxon>
        <taxon>metagenomes</taxon>
        <taxon>ecological metagenomes</taxon>
    </lineage>
</organism>
<dbReference type="PROSITE" id="PS51257">
    <property type="entry name" value="PROKAR_LIPOPROTEIN"/>
    <property type="match status" value="1"/>
</dbReference>
<reference evidence="1" key="1">
    <citation type="submission" date="2019-08" db="EMBL/GenBank/DDBJ databases">
        <authorList>
            <person name="Kucharzyk K."/>
            <person name="Murdoch R.W."/>
            <person name="Higgins S."/>
            <person name="Loffler F."/>
        </authorList>
    </citation>
    <scope>NUCLEOTIDE SEQUENCE</scope>
</reference>
<sequence length="367" mass="43058">MKRLRLTILLLLYIGIFVLIIGCSSQKVVETKQNELSGIKRMVLSPLTTEELSNLAHVSTKVGDGFPIKEIDNEFILLTYSFQSGTSNIMMKEFSNAFSDKPLTILYENLPNDDEAHNLYEYLLEQSNITLRKIESNELEKVYKNKRAGESYYPKIWRISKGIIVDQWLNLQPGIDFEYFKLVINNPYSVEELSLSTPIDHEKVILTIDQPILLIEFELWGNEEPIYRLIEELSVLPYSIVPVVNSFFVYKYFPVLHELVEQRPDIELTESRERMYQDWEKLVAEYPNALATLKERWHNITWYEDMNLEITNRFSKDKTTSKCNIYLLDSKGIPLSQWVCKNKEVPIEDESAYVYHQIIEVLKTRFP</sequence>
<comment type="caution">
    <text evidence="1">The sequence shown here is derived from an EMBL/GenBank/DDBJ whole genome shotgun (WGS) entry which is preliminary data.</text>
</comment>
<accession>A0A644Z6B1</accession>